<evidence type="ECO:0000256" key="7">
    <source>
        <dbReference type="ARBA" id="ARBA00022927"/>
    </source>
</evidence>
<feature type="domain" description="T2SS protein K first SAM-like" evidence="11">
    <location>
        <begin position="153"/>
        <end position="235"/>
    </location>
</feature>
<comment type="similarity">
    <text evidence="2">Belongs to the GSP K family.</text>
</comment>
<accession>A0A6C2UA50</accession>
<feature type="transmembrane region" description="Helical" evidence="10">
    <location>
        <begin position="40"/>
        <end position="60"/>
    </location>
</feature>
<keyword evidence="7" id="KW-0653">Protein transport</keyword>
<evidence type="ECO:0000256" key="5">
    <source>
        <dbReference type="ARBA" id="ARBA00022519"/>
    </source>
</evidence>
<dbReference type="GO" id="GO:0009306">
    <property type="term" value="P:protein secretion"/>
    <property type="evidence" value="ECO:0007669"/>
    <property type="project" value="InterPro"/>
</dbReference>
<evidence type="ECO:0000256" key="2">
    <source>
        <dbReference type="ARBA" id="ARBA00007246"/>
    </source>
</evidence>
<keyword evidence="5" id="KW-0997">Cell inner membrane</keyword>
<keyword evidence="6 10" id="KW-0812">Transmembrane</keyword>
<dbReference type="Gene3D" id="1.10.40.60">
    <property type="entry name" value="EpsJ-like"/>
    <property type="match status" value="1"/>
</dbReference>
<evidence type="ECO:0000256" key="8">
    <source>
        <dbReference type="ARBA" id="ARBA00022989"/>
    </source>
</evidence>
<keyword evidence="4" id="KW-1003">Cell membrane</keyword>
<dbReference type="InterPro" id="IPR038072">
    <property type="entry name" value="GspK_central_sf"/>
</dbReference>
<evidence type="ECO:0000256" key="6">
    <source>
        <dbReference type="ARBA" id="ARBA00022692"/>
    </source>
</evidence>
<name>A0A6C2UA50_PONDE</name>
<proteinExistence type="inferred from homology"/>
<dbReference type="RefSeq" id="WP_136082488.1">
    <property type="nucleotide sequence ID" value="NZ_CAAHFG010000004.1"/>
</dbReference>
<dbReference type="Pfam" id="PF21687">
    <property type="entry name" value="T2SSK_1st"/>
    <property type="match status" value="1"/>
</dbReference>
<evidence type="ECO:0000256" key="4">
    <source>
        <dbReference type="ARBA" id="ARBA00022475"/>
    </source>
</evidence>
<sequence>MRAQLFKNISARVDERANGRTGAFCSPPPHLPFTPTQKSGSALIMVLAVVVVLAVLITGFGSNMKGEVKAAGGHYEEALNFQLARSAVALARMELNRKNTTLYSDDFGNAFFIAGKEDYESQIEEMMLYRQGLEIGRGLASYRIIHKPNALDPNEVSQNDWHRLLEVACGIEEGEERNALVDAFHDWIDSDNLTRANGAEEEFYQDLDRPRHVKNGPLSNYEEILLVHGFTPEMLYGYNNPVRIEDNIMVGGGLLRYFIGDNSPEARASRKYIVDGILPSEPSRRPEDAQRFRQVQQKPEQLHLVAQGFVPDDPFHGEEDDFNEVEADEQLPEPVYQSRHIILMRLEQSKDAYRIGDLLENAAAETIERILAYGIPEEDL</sequence>
<evidence type="ECO:0000313" key="13">
    <source>
        <dbReference type="Proteomes" id="UP000366872"/>
    </source>
</evidence>
<evidence type="ECO:0000256" key="10">
    <source>
        <dbReference type="SAM" id="Phobius"/>
    </source>
</evidence>
<organism evidence="12 13">
    <name type="scientific">Pontiella desulfatans</name>
    <dbReference type="NCBI Taxonomy" id="2750659"/>
    <lineage>
        <taxon>Bacteria</taxon>
        <taxon>Pseudomonadati</taxon>
        <taxon>Kiritimatiellota</taxon>
        <taxon>Kiritimatiellia</taxon>
        <taxon>Kiritimatiellales</taxon>
        <taxon>Pontiellaceae</taxon>
        <taxon>Pontiella</taxon>
    </lineage>
</organism>
<reference evidence="12 13" key="1">
    <citation type="submission" date="2019-04" db="EMBL/GenBank/DDBJ databases">
        <authorList>
            <person name="Van Vliet M D."/>
        </authorList>
    </citation>
    <scope>NUCLEOTIDE SEQUENCE [LARGE SCALE GENOMIC DNA]</scope>
    <source>
        <strain evidence="12 13">F1</strain>
    </source>
</reference>
<dbReference type="InterPro" id="IPR005628">
    <property type="entry name" value="GspK"/>
</dbReference>
<dbReference type="PANTHER" id="PTHR38831">
    <property type="entry name" value="TYPE II SECRETION SYSTEM PROTEIN K"/>
    <property type="match status" value="1"/>
</dbReference>
<dbReference type="SUPFAM" id="SSF158544">
    <property type="entry name" value="GspK insert domain-like"/>
    <property type="match status" value="1"/>
</dbReference>
<keyword evidence="8 10" id="KW-1133">Transmembrane helix</keyword>
<evidence type="ECO:0000256" key="1">
    <source>
        <dbReference type="ARBA" id="ARBA00004533"/>
    </source>
</evidence>
<dbReference type="AlphaFoldDB" id="A0A6C2UA50"/>
<keyword evidence="3" id="KW-0813">Transport</keyword>
<dbReference type="EMBL" id="CAAHFG010000004">
    <property type="protein sequence ID" value="VGO16982.1"/>
    <property type="molecule type" value="Genomic_DNA"/>
</dbReference>
<dbReference type="PANTHER" id="PTHR38831:SF2">
    <property type="entry name" value="TYPE II SECRETION SYSTEM PROTEIN K"/>
    <property type="match status" value="1"/>
</dbReference>
<comment type="subcellular location">
    <subcellularLocation>
        <location evidence="1">Cell inner membrane</location>
    </subcellularLocation>
</comment>
<dbReference type="InterPro" id="IPR049031">
    <property type="entry name" value="T2SSK_SAM-like_1st"/>
</dbReference>
<evidence type="ECO:0000256" key="9">
    <source>
        <dbReference type="ARBA" id="ARBA00023136"/>
    </source>
</evidence>
<evidence type="ECO:0000256" key="3">
    <source>
        <dbReference type="ARBA" id="ARBA00022448"/>
    </source>
</evidence>
<protein>
    <recommendedName>
        <fullName evidence="11">T2SS protein K first SAM-like domain-containing protein</fullName>
    </recommendedName>
</protein>
<keyword evidence="9 10" id="KW-0472">Membrane</keyword>
<keyword evidence="13" id="KW-1185">Reference proteome</keyword>
<evidence type="ECO:0000259" key="11">
    <source>
        <dbReference type="Pfam" id="PF21687"/>
    </source>
</evidence>
<dbReference type="Proteomes" id="UP000366872">
    <property type="component" value="Unassembled WGS sequence"/>
</dbReference>
<evidence type="ECO:0000313" key="12">
    <source>
        <dbReference type="EMBL" id="VGO16982.1"/>
    </source>
</evidence>
<dbReference type="GO" id="GO:0005886">
    <property type="term" value="C:plasma membrane"/>
    <property type="evidence" value="ECO:0007669"/>
    <property type="project" value="UniProtKB-SubCell"/>
</dbReference>
<gene>
    <name evidence="12" type="ORF">PDESU_05576</name>
</gene>